<proteinExistence type="inferred from homology"/>
<dbReference type="InterPro" id="IPR025770">
    <property type="entry name" value="PPMT_MeTrfase"/>
</dbReference>
<evidence type="ECO:0000256" key="1">
    <source>
        <dbReference type="ARBA" id="ARBA00004141"/>
    </source>
</evidence>
<dbReference type="Gene3D" id="1.20.120.1630">
    <property type="match status" value="1"/>
</dbReference>
<evidence type="ECO:0000256" key="10">
    <source>
        <dbReference type="RuleBase" id="RU362022"/>
    </source>
</evidence>
<accession>A0A058ZAC7</accession>
<dbReference type="Pfam" id="PF04140">
    <property type="entry name" value="ICMT"/>
    <property type="match status" value="1"/>
</dbReference>
<feature type="transmembrane region" description="Helical" evidence="10">
    <location>
        <begin position="171"/>
        <end position="194"/>
    </location>
</feature>
<reference evidence="11" key="1">
    <citation type="submission" date="2013-04" db="EMBL/GenBank/DDBJ databases">
        <title>The Genome Sequence of Fonticula alba ATCC 38817.</title>
        <authorList>
            <consortium name="The Broad Institute Genomics Platform"/>
            <person name="Russ C."/>
            <person name="Cuomo C."/>
            <person name="Burger G."/>
            <person name="Gray M.W."/>
            <person name="Holland P.W.H."/>
            <person name="King N."/>
            <person name="Lang F.B.F."/>
            <person name="Roger A.J."/>
            <person name="Ruiz-Trillo I."/>
            <person name="Brown M."/>
            <person name="Walker B."/>
            <person name="Young S."/>
            <person name="Zeng Q."/>
            <person name="Gargeya S."/>
            <person name="Fitzgerald M."/>
            <person name="Haas B."/>
            <person name="Abouelleil A."/>
            <person name="Allen A.W."/>
            <person name="Alvarado L."/>
            <person name="Arachchi H.M."/>
            <person name="Berlin A.M."/>
            <person name="Chapman S.B."/>
            <person name="Gainer-Dewar J."/>
            <person name="Goldberg J."/>
            <person name="Griggs A."/>
            <person name="Gujja S."/>
            <person name="Hansen M."/>
            <person name="Howarth C."/>
            <person name="Imamovic A."/>
            <person name="Ireland A."/>
            <person name="Larimer J."/>
            <person name="McCowan C."/>
            <person name="Murphy C."/>
            <person name="Pearson M."/>
            <person name="Poon T.W."/>
            <person name="Priest M."/>
            <person name="Roberts A."/>
            <person name="Saif S."/>
            <person name="Shea T."/>
            <person name="Sisk P."/>
            <person name="Sykes S."/>
            <person name="Wortman J."/>
            <person name="Nusbaum C."/>
            <person name="Birren B."/>
        </authorList>
    </citation>
    <scope>NUCLEOTIDE SEQUENCE [LARGE SCALE GENOMIC DNA]</scope>
    <source>
        <strain evidence="11">ATCC 38817</strain>
    </source>
</reference>
<dbReference type="EMBL" id="KB932203">
    <property type="protein sequence ID" value="KCV70923.1"/>
    <property type="molecule type" value="Genomic_DNA"/>
</dbReference>
<comment type="subcellular location">
    <subcellularLocation>
        <location evidence="10">Endoplasmic reticulum membrane</location>
        <topology evidence="10">Multi-pass membrane protein</topology>
    </subcellularLocation>
    <subcellularLocation>
        <location evidence="1">Membrane</location>
        <topology evidence="1">Multi-pass membrane protein</topology>
    </subcellularLocation>
</comment>
<dbReference type="OrthoDB" id="422086at2759"/>
<dbReference type="GeneID" id="20526595"/>
<dbReference type="EC" id="2.1.1.100" evidence="3 10"/>
<protein>
    <recommendedName>
        <fullName evidence="3 10">Protein-S-isoprenylcysteine O-methyltransferase</fullName>
        <ecNumber evidence="3 10">2.1.1.100</ecNumber>
    </recommendedName>
</protein>
<evidence type="ECO:0000256" key="2">
    <source>
        <dbReference type="ARBA" id="ARBA00009140"/>
    </source>
</evidence>
<keyword evidence="5" id="KW-0808">Transferase</keyword>
<dbReference type="Proteomes" id="UP000030693">
    <property type="component" value="Unassembled WGS sequence"/>
</dbReference>
<comment type="catalytic activity">
    <reaction evidence="10">
        <text>[protein]-C-terminal S-[(2E,6E)-farnesyl]-L-cysteine + S-adenosyl-L-methionine = [protein]-C-terminal S-[(2E,6E)-farnesyl]-L-cysteine methyl ester + S-adenosyl-L-homocysteine</text>
        <dbReference type="Rhea" id="RHEA:21672"/>
        <dbReference type="Rhea" id="RHEA-COMP:12125"/>
        <dbReference type="Rhea" id="RHEA-COMP:12126"/>
        <dbReference type="ChEBI" id="CHEBI:57856"/>
        <dbReference type="ChEBI" id="CHEBI:59789"/>
        <dbReference type="ChEBI" id="CHEBI:90510"/>
        <dbReference type="ChEBI" id="CHEBI:90511"/>
        <dbReference type="EC" id="2.1.1.100"/>
    </reaction>
</comment>
<dbReference type="PANTHER" id="PTHR12714:SF9">
    <property type="entry name" value="PROTEIN-S-ISOPRENYLCYSTEINE O-METHYLTRANSFERASE"/>
    <property type="match status" value="1"/>
</dbReference>
<comment type="similarity">
    <text evidence="2 10">Belongs to the class VI-like SAM-binding methyltransferase superfamily. Isoprenylcysteine carboxyl methyltransferase family.</text>
</comment>
<keyword evidence="8 10" id="KW-1133">Transmembrane helix</keyword>
<dbReference type="OMA" id="GMVPQVW"/>
<dbReference type="eggNOG" id="KOG2628">
    <property type="taxonomic scope" value="Eukaryota"/>
</dbReference>
<name>A0A058ZAC7_FONAL</name>
<evidence type="ECO:0000256" key="5">
    <source>
        <dbReference type="ARBA" id="ARBA00022679"/>
    </source>
</evidence>
<dbReference type="STRING" id="691883.A0A058ZAC7"/>
<evidence type="ECO:0000313" key="11">
    <source>
        <dbReference type="EMBL" id="KCV70923.1"/>
    </source>
</evidence>
<sequence length="253" mass="28798">MILLFDEPLVHSYYNVAFRSAWLGAVAGAGLVWFFVGPCINVFGIYIGAVAFFHLMEYLMTAPFKSGKDLNMDTFLLNQTVAYQMAFAFSVFEFLAECFLFPDFKLRAGWMVPVRAVGLVLVVAGQFFRSRAMWEAGRSFNHFVQSERRSDHTLVTKGLYAIIRHPSYFGFYWFSIGTQLLLGNPIGLVAYLVALQAFFASRIVDEEFHLCRMFPGQYEAYMARVHRWMPLIMPPARKTMPAAGAEKDPTKAQ</sequence>
<dbReference type="GO" id="GO:0004671">
    <property type="term" value="F:protein C-terminal S-isoprenylcysteine carboxyl O-methyltransferase activity"/>
    <property type="evidence" value="ECO:0007669"/>
    <property type="project" value="UniProtKB-EC"/>
</dbReference>
<keyword evidence="12" id="KW-1185">Reference proteome</keyword>
<dbReference type="GO" id="GO:0005789">
    <property type="term" value="C:endoplasmic reticulum membrane"/>
    <property type="evidence" value="ECO:0007669"/>
    <property type="project" value="UniProtKB-SubCell"/>
</dbReference>
<keyword evidence="10" id="KW-0256">Endoplasmic reticulum</keyword>
<feature type="transmembrane region" description="Helical" evidence="10">
    <location>
        <begin position="43"/>
        <end position="61"/>
    </location>
</feature>
<evidence type="ECO:0000256" key="9">
    <source>
        <dbReference type="ARBA" id="ARBA00023136"/>
    </source>
</evidence>
<feature type="transmembrane region" description="Helical" evidence="10">
    <location>
        <begin position="81"/>
        <end position="101"/>
    </location>
</feature>
<dbReference type="GO" id="GO:0032259">
    <property type="term" value="P:methylation"/>
    <property type="evidence" value="ECO:0007669"/>
    <property type="project" value="UniProtKB-KW"/>
</dbReference>
<evidence type="ECO:0000256" key="8">
    <source>
        <dbReference type="ARBA" id="ARBA00022989"/>
    </source>
</evidence>
<evidence type="ECO:0000256" key="3">
    <source>
        <dbReference type="ARBA" id="ARBA00012151"/>
    </source>
</evidence>
<dbReference type="InterPro" id="IPR007269">
    <property type="entry name" value="ICMT_MeTrfase"/>
</dbReference>
<organism evidence="11">
    <name type="scientific">Fonticula alba</name>
    <name type="common">Slime mold</name>
    <dbReference type="NCBI Taxonomy" id="691883"/>
    <lineage>
        <taxon>Eukaryota</taxon>
        <taxon>Rotosphaerida</taxon>
        <taxon>Fonticulaceae</taxon>
        <taxon>Fonticula</taxon>
    </lineage>
</organism>
<evidence type="ECO:0000256" key="6">
    <source>
        <dbReference type="ARBA" id="ARBA00022691"/>
    </source>
</evidence>
<evidence type="ECO:0000256" key="4">
    <source>
        <dbReference type="ARBA" id="ARBA00022603"/>
    </source>
</evidence>
<keyword evidence="6 10" id="KW-0949">S-adenosyl-L-methionine</keyword>
<evidence type="ECO:0000313" key="12">
    <source>
        <dbReference type="Proteomes" id="UP000030693"/>
    </source>
</evidence>
<feature type="transmembrane region" description="Helical" evidence="10">
    <location>
        <begin position="12"/>
        <end position="36"/>
    </location>
</feature>
<dbReference type="AlphaFoldDB" id="A0A058ZAC7"/>
<dbReference type="PANTHER" id="PTHR12714">
    <property type="entry name" value="PROTEIN-S ISOPRENYLCYSTEINE O-METHYLTRANSFERASE"/>
    <property type="match status" value="1"/>
</dbReference>
<evidence type="ECO:0000256" key="7">
    <source>
        <dbReference type="ARBA" id="ARBA00022692"/>
    </source>
</evidence>
<keyword evidence="7 10" id="KW-0812">Transmembrane</keyword>
<feature type="transmembrane region" description="Helical" evidence="10">
    <location>
        <begin position="108"/>
        <end position="128"/>
    </location>
</feature>
<dbReference type="RefSeq" id="XP_009494046.1">
    <property type="nucleotide sequence ID" value="XM_009495771.1"/>
</dbReference>
<dbReference type="PROSITE" id="PS51564">
    <property type="entry name" value="SAM_ICMT"/>
    <property type="match status" value="1"/>
</dbReference>
<keyword evidence="4 10" id="KW-0489">Methyltransferase</keyword>
<keyword evidence="9 10" id="KW-0472">Membrane</keyword>
<gene>
    <name evidence="11" type="ORF">H696_01870</name>
</gene>